<name>A0ABU7LBY4_9NOCA</name>
<feature type="domain" description="Carrier" evidence="6">
    <location>
        <begin position="541"/>
        <end position="615"/>
    </location>
</feature>
<dbReference type="InterPro" id="IPR009081">
    <property type="entry name" value="PP-bd_ACP"/>
</dbReference>
<dbReference type="RefSeq" id="WP_330134305.1">
    <property type="nucleotide sequence ID" value="NZ_JAUTXY010000007.1"/>
</dbReference>
<protein>
    <submittedName>
        <fullName evidence="7">Amino acid adenylation domain-containing protein</fullName>
    </submittedName>
</protein>
<dbReference type="InterPro" id="IPR036736">
    <property type="entry name" value="ACP-like_sf"/>
</dbReference>
<dbReference type="InterPro" id="IPR023213">
    <property type="entry name" value="CAT-like_dom_sf"/>
</dbReference>
<evidence type="ECO:0000256" key="4">
    <source>
        <dbReference type="ARBA" id="ARBA00022737"/>
    </source>
</evidence>
<dbReference type="NCBIfam" id="TIGR01733">
    <property type="entry name" value="AA-adenyl-dom"/>
    <property type="match status" value="2"/>
</dbReference>
<dbReference type="InterPro" id="IPR020806">
    <property type="entry name" value="PKS_PP-bd"/>
</dbReference>
<dbReference type="InterPro" id="IPR000873">
    <property type="entry name" value="AMP-dep_synth/lig_dom"/>
</dbReference>
<evidence type="ECO:0000256" key="2">
    <source>
        <dbReference type="ARBA" id="ARBA00022450"/>
    </source>
</evidence>
<dbReference type="PROSITE" id="PS00012">
    <property type="entry name" value="PHOSPHOPANTETHEINE"/>
    <property type="match status" value="1"/>
</dbReference>
<dbReference type="Pfam" id="PF00501">
    <property type="entry name" value="AMP-binding"/>
    <property type="match status" value="2"/>
</dbReference>
<evidence type="ECO:0000256" key="1">
    <source>
        <dbReference type="ARBA" id="ARBA00001957"/>
    </source>
</evidence>
<keyword evidence="4" id="KW-0677">Repeat</keyword>
<dbReference type="PANTHER" id="PTHR45527:SF1">
    <property type="entry name" value="FATTY ACID SYNTHASE"/>
    <property type="match status" value="1"/>
</dbReference>
<dbReference type="NCBIfam" id="TIGR01720">
    <property type="entry name" value="NRPS-para261"/>
    <property type="match status" value="1"/>
</dbReference>
<evidence type="ECO:0000313" key="7">
    <source>
        <dbReference type="EMBL" id="MEE2059058.1"/>
    </source>
</evidence>
<dbReference type="PROSITE" id="PS00455">
    <property type="entry name" value="AMP_BINDING"/>
    <property type="match status" value="2"/>
</dbReference>
<dbReference type="Gene3D" id="1.10.1200.10">
    <property type="entry name" value="ACP-like"/>
    <property type="match status" value="2"/>
</dbReference>
<comment type="caution">
    <text evidence="7">The sequence shown here is derived from an EMBL/GenBank/DDBJ whole genome shotgun (WGS) entry which is preliminary data.</text>
</comment>
<sequence length="2580" mass="277327">MTQQLGIEAEQADIVTLQEQWNDRSTPATTTTVPELFAEAVRSHADAPALVDGQRRLTYAELSAKVQQLAHRLRQSGLAAEEVVAICMPRSAEMVIGVLASMVAGGAFVPVDPQWPATRRAQVIADSSARIALVAPDHQASLPTEELVVSLDDWRFEEPDPLPSPPAIVGNQLAYVIFTSGSTGTPKGAMIRHEAIAERLTWQRDHVILFGPGDASLFKAPLAFDISVNEILLPLISGGYVVVAASGSEQDPDYLLDLITAERVTYLYLVSSMLDAMLALDLERAACEGSALTSVQHVWCGGEVLTPDLFDRFRQQLSTTLYHGYGPAEATIGVSHVIYRDRAERISTSIGRPNPHTQLYVLDDNLSPTPVGDGGELYVAGFLLGRGYVGNAALTAGRFVANPFDPDGARMYRTGDLARWTTEGSLEFLGRADNQVKIGGRRVELEEIEVAIARHPSVRHAVVTMHRNDSGVQSLVGYATEMPGSTLDVDVLRQWCREWLPDYMVPTQLMVLDSFPVNTNGKVDRRALPAPTEVQREGLTAPTTAHEALLCDIFAKALGLDEVGVDDDFYALGGDSIMAVTVVRALRSQRIKVRTKDVTAHRTARRLAATITDSDATTDKNQSISDRPLVVLDDEDAADLAATVADLRAVLPLTSVQSGIYFHSLAAPDDDPYIVQQVVDLIGPLEPARLQQATRAAIDRHEALGAGFHTTASGRLISTIGATVAPEFRTLDFIGRSESETEEFVAKVAHQERARGFDLTQPPLLRYALITIAEDHHRLVQTAHHLIADGWSVALIWDDIMAAYRGQVFESPAPQFTDFLRWWVHHRDPEREVAAWSRYLTGVDTPTLVSDLLPRPEGGTGFGRRRRSLDSDQRRALRTYARSQAVTEAAVLTVAWGITVGCIMSSTDVVFGSTTAGRGEDVGGLDRIVGMLVNTVPTRVRWSLHDTVDEIVQRFVAAETTVLDHQHVPLLDVHASLGVNELFDTLFAIQNLQPPETGDRLQLGPIHYIENPHYRLSALVNLHESVAVELTNDRAAIDDMVADQIVDLYLRAVELIVGSASGTQMVDENYLTGNDPLDGSNLTALQSDPPMRLTATRASGLWPIAAAHASLPGFEQFTQSSTFVTPAGLDKQSLKRVLHQVVDHHPALHGRVVRGTTLDQWRFETPNPIAAADQRITVESLSVSWASDSWRDRVSAVKTELSEALDPENGVMWRAMWFTNDQEEHGRLLLVIHHLVVDGVSWRILGDDLAQAWQLETGASTKPLLPVGTSFPTWSAALTSRAGDDDVVAQVDYWTDVLAGEDPLLGSRPLDPKLDTYAASGEVQIAVPEDVTRSVLSDLPRALASEVNDVLLGALAVAVGAWRARRGVNHRRVVIGLEGHGREESLIAGADLSSTVGWFTSWSPVALDTCDIDPTAALTDPAAAANAVLRVKDALRHVPDRGMGYGLLRYLNPTTSGALAAENAPQIGFNYLGQFGNAGAKSAAIWHPAPEKPGIEWHAPDTLRSPAVVDINIAAVPGPDGLVLQGSFRFATGIIDEADVDDLAALWGAALATLSTHAQTRSVGRRFADLTLVRERDRHQIAAWSSGEDRDTAAVTVDALLQNQAAAGTGVALADDTDAVELSFSALDSRVNALAALLVEYGIEVGDRVAVLLPRSVDLVVALAGVMRAGAACVPLAEYPAERIGQIVADSGAAVVITDGHTSEAYTRVLAASGVRLLKTDDRGVVGALDRGREAPPVLVRALTAHDAAYVIFTSGTTGRPKGVTMSHRALVNRLTWGREVLGFGPDCVALWKSGLGFVDAATELFGPLTAGATVVVSTEESASDPAALADAIHRYGVTHLLTVPSLADALIRVPDAATALASVRQWVSSGESLTSSTAEAMRQIASGAVIHNFYGSTEVAGDATTAAVANDDVTIGSPVTNTLVRVLDSWLRPVAPGVVGELYIGGAQLADAYVGQPSLTAARFIADPHSKTGERLYRTGDLVRWSTQGALEYQGRSDDQVKLHGVRIELDEVRNALEQLDAVSGAAVVALDHPTGGKFLAAYVTVADHGTDEDAALADLLRGQLAARLPNYMVPTTFSRLAEFPVTVNGKLDKTALPVPDTRPGATGGRAPETDTEIALAAIFSEVLKLGRTTVLSADDDFFRLGGDSISSISVVRQANKRGLTFTIRDVFALRSPARLASACVTTSPGVTPQHDGPPSATAGDPIPIAPTVNQHRLRLSGSPIDDHLITEVIDLPQAVDSAQVKSAIASVLHDIDTLRQRVTPHHRLLWTAEVMPYTEQSVAESISLHERPDSTSDRAVKEVRAQLVEHIDITAGRALHAGIVGSAKGVHLVLAVHGLAADRRTVHQLAARVQAQVNGVTTAAAATVRSIADTSEVLDNIAASAESDAAMVEWADYLNTLPVAAHPAGELTLYTTRVSWPIESPAPPEVIETAFLAAVVGWSDGEGAVDLEWDLRTHLRAARTDADDLPGALTVVYPRLGHDQAGSWAGYAPWHDLLRYQNRRGRKKLRGAPKPGLLLTRLYGRTADPTLLEGFESFYDIVARYRTTTEGIDLQVLGPDQAAMLLDRWVDELDSAAT</sequence>
<reference evidence="7 8" key="1">
    <citation type="submission" date="2023-07" db="EMBL/GenBank/DDBJ databases">
        <authorList>
            <person name="Girao M."/>
            <person name="Carvalho M.F."/>
        </authorList>
    </citation>
    <scope>NUCLEOTIDE SEQUENCE [LARGE SCALE GENOMIC DNA]</scope>
    <source>
        <strain evidence="7 8">YIM65754</strain>
    </source>
</reference>
<dbReference type="CDD" id="cd05930">
    <property type="entry name" value="A_NRPS"/>
    <property type="match status" value="1"/>
</dbReference>
<dbReference type="InterPro" id="IPR010071">
    <property type="entry name" value="AA_adenyl_dom"/>
</dbReference>
<dbReference type="InterPro" id="IPR020845">
    <property type="entry name" value="AMP-binding_CS"/>
</dbReference>
<organism evidence="7 8">
    <name type="scientific">Rhodococcus artemisiae</name>
    <dbReference type="NCBI Taxonomy" id="714159"/>
    <lineage>
        <taxon>Bacteria</taxon>
        <taxon>Bacillati</taxon>
        <taxon>Actinomycetota</taxon>
        <taxon>Actinomycetes</taxon>
        <taxon>Mycobacteriales</taxon>
        <taxon>Nocardiaceae</taxon>
        <taxon>Rhodococcus</taxon>
    </lineage>
</organism>
<feature type="domain" description="Carrier" evidence="6">
    <location>
        <begin position="2112"/>
        <end position="2189"/>
    </location>
</feature>
<evidence type="ECO:0000313" key="8">
    <source>
        <dbReference type="Proteomes" id="UP001336020"/>
    </source>
</evidence>
<accession>A0ABU7LBY4</accession>
<dbReference type="Gene3D" id="3.40.50.12780">
    <property type="entry name" value="N-terminal domain of ligase-like"/>
    <property type="match status" value="2"/>
</dbReference>
<dbReference type="Gene3D" id="3.30.300.30">
    <property type="match status" value="2"/>
</dbReference>
<dbReference type="InterPro" id="IPR006162">
    <property type="entry name" value="Ppantetheine_attach_site"/>
</dbReference>
<dbReference type="Pfam" id="PF00668">
    <property type="entry name" value="Condensation"/>
    <property type="match status" value="2"/>
</dbReference>
<dbReference type="InterPro" id="IPR042099">
    <property type="entry name" value="ANL_N_sf"/>
</dbReference>
<comment type="cofactor">
    <cofactor evidence="1">
        <name>pantetheine 4'-phosphate</name>
        <dbReference type="ChEBI" id="CHEBI:47942"/>
    </cofactor>
</comment>
<dbReference type="SUPFAM" id="SSF52777">
    <property type="entry name" value="CoA-dependent acyltransferases"/>
    <property type="match status" value="5"/>
</dbReference>
<proteinExistence type="predicted"/>
<dbReference type="Pfam" id="PF13193">
    <property type="entry name" value="AMP-binding_C"/>
    <property type="match status" value="2"/>
</dbReference>
<evidence type="ECO:0000259" key="6">
    <source>
        <dbReference type="PROSITE" id="PS50075"/>
    </source>
</evidence>
<dbReference type="PANTHER" id="PTHR45527">
    <property type="entry name" value="NONRIBOSOMAL PEPTIDE SYNTHETASE"/>
    <property type="match status" value="1"/>
</dbReference>
<dbReference type="SUPFAM" id="SSF47336">
    <property type="entry name" value="ACP-like"/>
    <property type="match status" value="2"/>
</dbReference>
<keyword evidence="5" id="KW-0045">Antibiotic biosynthesis</keyword>
<dbReference type="CDD" id="cd17646">
    <property type="entry name" value="A_NRPS_AB3403-like"/>
    <property type="match status" value="1"/>
</dbReference>
<dbReference type="SMART" id="SM00823">
    <property type="entry name" value="PKS_PP"/>
    <property type="match status" value="2"/>
</dbReference>
<dbReference type="Gene3D" id="3.30.559.10">
    <property type="entry name" value="Chloramphenicol acetyltransferase-like domain"/>
    <property type="match status" value="3"/>
</dbReference>
<dbReference type="InterPro" id="IPR010060">
    <property type="entry name" value="NRPS_synth"/>
</dbReference>
<dbReference type="InterPro" id="IPR001242">
    <property type="entry name" value="Condensation_dom"/>
</dbReference>
<dbReference type="Pfam" id="PF00550">
    <property type="entry name" value="PP-binding"/>
    <property type="match status" value="2"/>
</dbReference>
<dbReference type="SUPFAM" id="SSF56801">
    <property type="entry name" value="Acetyl-CoA synthetase-like"/>
    <property type="match status" value="2"/>
</dbReference>
<dbReference type="EMBL" id="JAUTXY010000007">
    <property type="protein sequence ID" value="MEE2059058.1"/>
    <property type="molecule type" value="Genomic_DNA"/>
</dbReference>
<keyword evidence="8" id="KW-1185">Reference proteome</keyword>
<dbReference type="Proteomes" id="UP001336020">
    <property type="component" value="Unassembled WGS sequence"/>
</dbReference>
<evidence type="ECO:0000256" key="3">
    <source>
        <dbReference type="ARBA" id="ARBA00022553"/>
    </source>
</evidence>
<gene>
    <name evidence="7" type="ORF">Q7514_16165</name>
</gene>
<keyword evidence="3" id="KW-0597">Phosphoprotein</keyword>
<dbReference type="PROSITE" id="PS50075">
    <property type="entry name" value="CARRIER"/>
    <property type="match status" value="2"/>
</dbReference>
<evidence type="ECO:0000256" key="5">
    <source>
        <dbReference type="ARBA" id="ARBA00023194"/>
    </source>
</evidence>
<dbReference type="InterPro" id="IPR025110">
    <property type="entry name" value="AMP-bd_C"/>
</dbReference>
<keyword evidence="2" id="KW-0596">Phosphopantetheine</keyword>
<dbReference type="InterPro" id="IPR045851">
    <property type="entry name" value="AMP-bd_C_sf"/>
</dbReference>
<dbReference type="Gene3D" id="3.30.559.30">
    <property type="entry name" value="Nonribosomal peptide synthetase, condensation domain"/>
    <property type="match status" value="2"/>
</dbReference>